<dbReference type="AlphaFoldDB" id="A0A0D2BX03"/>
<dbReference type="InterPro" id="IPR015422">
    <property type="entry name" value="PyrdxlP-dep_Trfase_small"/>
</dbReference>
<dbReference type="Gene3D" id="3.40.640.10">
    <property type="entry name" value="Type I PLP-dependent aspartate aminotransferase-like (Major domain)"/>
    <property type="match status" value="2"/>
</dbReference>
<organism evidence="9 10">
    <name type="scientific">Cladophialophora immunda</name>
    <dbReference type="NCBI Taxonomy" id="569365"/>
    <lineage>
        <taxon>Eukaryota</taxon>
        <taxon>Fungi</taxon>
        <taxon>Dikarya</taxon>
        <taxon>Ascomycota</taxon>
        <taxon>Pezizomycotina</taxon>
        <taxon>Eurotiomycetes</taxon>
        <taxon>Chaetothyriomycetidae</taxon>
        <taxon>Chaetothyriales</taxon>
        <taxon>Herpotrichiellaceae</taxon>
        <taxon>Cladophialophora</taxon>
    </lineage>
</organism>
<keyword evidence="10" id="KW-1185">Reference proteome</keyword>
<dbReference type="PRINTS" id="PR00799">
    <property type="entry name" value="TRANSAMINASE"/>
</dbReference>
<dbReference type="PANTHER" id="PTHR11879">
    <property type="entry name" value="ASPARTATE AMINOTRANSFERASE"/>
    <property type="match status" value="1"/>
</dbReference>
<dbReference type="STRING" id="569365.A0A0D2BX03"/>
<accession>A0A0D2BX03</accession>
<keyword evidence="6" id="KW-0663">Pyridoxal phosphate</keyword>
<dbReference type="Proteomes" id="UP000054466">
    <property type="component" value="Unassembled WGS sequence"/>
</dbReference>
<comment type="subunit">
    <text evidence="3 7">Homodimer.</text>
</comment>
<dbReference type="CDD" id="cd00609">
    <property type="entry name" value="AAT_like"/>
    <property type="match status" value="1"/>
</dbReference>
<dbReference type="EC" id="2.6.1.1" evidence="7"/>
<comment type="catalytic activity">
    <reaction evidence="7">
        <text>L-aspartate + 2-oxoglutarate = oxaloacetate + L-glutamate</text>
        <dbReference type="Rhea" id="RHEA:21824"/>
        <dbReference type="ChEBI" id="CHEBI:16452"/>
        <dbReference type="ChEBI" id="CHEBI:16810"/>
        <dbReference type="ChEBI" id="CHEBI:29985"/>
        <dbReference type="ChEBI" id="CHEBI:29991"/>
        <dbReference type="EC" id="2.6.1.1"/>
    </reaction>
</comment>
<dbReference type="VEuPathDB" id="FungiDB:PV07_11814"/>
<dbReference type="InterPro" id="IPR004838">
    <property type="entry name" value="NHTrfase_class1_PyrdxlP-BS"/>
</dbReference>
<dbReference type="InterPro" id="IPR004839">
    <property type="entry name" value="Aminotransferase_I/II_large"/>
</dbReference>
<dbReference type="InterPro" id="IPR015421">
    <property type="entry name" value="PyrdxlP-dep_Trfase_major"/>
</dbReference>
<dbReference type="GO" id="GO:0005829">
    <property type="term" value="C:cytosol"/>
    <property type="evidence" value="ECO:0007669"/>
    <property type="project" value="TreeGrafter"/>
</dbReference>
<dbReference type="GO" id="GO:0030170">
    <property type="term" value="F:pyridoxal phosphate binding"/>
    <property type="evidence" value="ECO:0007669"/>
    <property type="project" value="InterPro"/>
</dbReference>
<evidence type="ECO:0000256" key="5">
    <source>
        <dbReference type="ARBA" id="ARBA00022679"/>
    </source>
</evidence>
<evidence type="ECO:0000256" key="6">
    <source>
        <dbReference type="ARBA" id="ARBA00022898"/>
    </source>
</evidence>
<dbReference type="HOGENOM" id="CLU_032440_1_2_1"/>
<dbReference type="PROSITE" id="PS00105">
    <property type="entry name" value="AA_TRANSFER_CLASS_1"/>
    <property type="match status" value="1"/>
</dbReference>
<dbReference type="FunFam" id="3.90.1150.10:FF:000001">
    <property type="entry name" value="Aspartate aminotransferase"/>
    <property type="match status" value="1"/>
</dbReference>
<keyword evidence="4 7" id="KW-0032">Aminotransferase</keyword>
<dbReference type="OrthoDB" id="6752799at2759"/>
<evidence type="ECO:0000256" key="1">
    <source>
        <dbReference type="ARBA" id="ARBA00001933"/>
    </source>
</evidence>
<evidence type="ECO:0000259" key="8">
    <source>
        <dbReference type="Pfam" id="PF00155"/>
    </source>
</evidence>
<keyword evidence="5 7" id="KW-0808">Transferase</keyword>
<dbReference type="Pfam" id="PF00155">
    <property type="entry name" value="Aminotran_1_2"/>
    <property type="match status" value="2"/>
</dbReference>
<proteinExistence type="inferred from homology"/>
<dbReference type="SUPFAM" id="SSF53383">
    <property type="entry name" value="PLP-dependent transferases"/>
    <property type="match status" value="1"/>
</dbReference>
<evidence type="ECO:0000313" key="9">
    <source>
        <dbReference type="EMBL" id="KIW23628.1"/>
    </source>
</evidence>
<dbReference type="GeneID" id="27351008"/>
<sequence length="441" mass="49738">MIMSAASLVEPFFRPESVPQAPNDPLYSLVSAYDADESEKKVDLGVGAYRDDSGRPWTLPVVKKAEHFYHNDDKVDHEYLPIAGLPDFNSASRRLILGSDSPAIVENRVGVPFPDPPGLPISNNERHVHFRQFQALGRSTSVVSSSQSFFPCSTPTIYVSTPSWPIHNQVFENVRLSVHWYPYFSERTRLLDFEGMMSRIKSAPRGSIVLLHACAHNPTGVDPTEDQWRQIAKLMQTNGLFPFFDCAYQGFATGDLTRDSFVIRHFVEQGFELLVAQSFAKNMGLYGQRVGALHFVAAPGPQAQETAKRVASQLSILQRSEISSPPIYGAKIASTILNDERLFSEWERDLQTMSGRIIEMRQALQQELKLLRTPGQWDFITNQIGMFTYTGLSRQQVLELRVKWHVYMAETGRISMAGLNTGNVKYFARAVDDVVRRMEKA</sequence>
<dbReference type="InterPro" id="IPR015424">
    <property type="entry name" value="PyrdxlP-dep_Trfase"/>
</dbReference>
<dbReference type="EMBL" id="KN847046">
    <property type="protein sequence ID" value="KIW23628.1"/>
    <property type="molecule type" value="Genomic_DNA"/>
</dbReference>
<evidence type="ECO:0000256" key="2">
    <source>
        <dbReference type="ARBA" id="ARBA00007441"/>
    </source>
</evidence>
<reference evidence="9 10" key="1">
    <citation type="submission" date="2015-01" db="EMBL/GenBank/DDBJ databases">
        <title>The Genome Sequence of Cladophialophora immunda CBS83496.</title>
        <authorList>
            <consortium name="The Broad Institute Genomics Platform"/>
            <person name="Cuomo C."/>
            <person name="de Hoog S."/>
            <person name="Gorbushina A."/>
            <person name="Stielow B."/>
            <person name="Teixiera M."/>
            <person name="Abouelleil A."/>
            <person name="Chapman S.B."/>
            <person name="Priest M."/>
            <person name="Young S.K."/>
            <person name="Wortman J."/>
            <person name="Nusbaum C."/>
            <person name="Birren B."/>
        </authorList>
    </citation>
    <scope>NUCLEOTIDE SEQUENCE [LARGE SCALE GENOMIC DNA]</scope>
    <source>
        <strain evidence="9 10">CBS 83496</strain>
    </source>
</reference>
<evidence type="ECO:0000313" key="10">
    <source>
        <dbReference type="Proteomes" id="UP000054466"/>
    </source>
</evidence>
<dbReference type="PANTHER" id="PTHR11879:SF55">
    <property type="entry name" value="GLUTAMATE OXALOACETATE TRANSAMINASE 1, ISOFORM B"/>
    <property type="match status" value="1"/>
</dbReference>
<gene>
    <name evidence="9" type="ORF">PV07_11814</name>
</gene>
<dbReference type="GO" id="GO:0004069">
    <property type="term" value="F:L-aspartate:2-oxoglutarate aminotransferase activity"/>
    <property type="evidence" value="ECO:0007669"/>
    <property type="project" value="UniProtKB-EC"/>
</dbReference>
<comment type="similarity">
    <text evidence="2">Belongs to the class-I pyridoxal-phosphate-dependent aminotransferase family.</text>
</comment>
<name>A0A0D2BX03_9EURO</name>
<dbReference type="RefSeq" id="XP_016243844.1">
    <property type="nucleotide sequence ID" value="XM_016399282.1"/>
</dbReference>
<comment type="miscellaneous">
    <text evidence="7">In eukaryotes there are cytoplasmic, mitochondrial and chloroplastic isozymes.</text>
</comment>
<evidence type="ECO:0000256" key="3">
    <source>
        <dbReference type="ARBA" id="ARBA00011738"/>
    </source>
</evidence>
<feature type="domain" description="Aminotransferase class I/classII large" evidence="8">
    <location>
        <begin position="156"/>
        <end position="430"/>
    </location>
</feature>
<evidence type="ECO:0000256" key="4">
    <source>
        <dbReference type="ARBA" id="ARBA00022576"/>
    </source>
</evidence>
<dbReference type="InterPro" id="IPR000796">
    <property type="entry name" value="Asp_trans"/>
</dbReference>
<dbReference type="GO" id="GO:0006532">
    <property type="term" value="P:aspartate biosynthetic process"/>
    <property type="evidence" value="ECO:0007669"/>
    <property type="project" value="TreeGrafter"/>
</dbReference>
<feature type="domain" description="Aminotransferase class I/classII large" evidence="8">
    <location>
        <begin position="40"/>
        <end position="109"/>
    </location>
</feature>
<evidence type="ECO:0000256" key="7">
    <source>
        <dbReference type="RuleBase" id="RU000480"/>
    </source>
</evidence>
<dbReference type="Gene3D" id="3.90.1150.10">
    <property type="entry name" value="Aspartate Aminotransferase, domain 1"/>
    <property type="match status" value="2"/>
</dbReference>
<comment type="cofactor">
    <cofactor evidence="1">
        <name>pyridoxal 5'-phosphate</name>
        <dbReference type="ChEBI" id="CHEBI:597326"/>
    </cofactor>
</comment>
<protein>
    <recommendedName>
        <fullName evidence="7">Aspartate aminotransferase</fullName>
        <ecNumber evidence="7">2.6.1.1</ecNumber>
    </recommendedName>
</protein>